<dbReference type="InterPro" id="IPR007267">
    <property type="entry name" value="GtrA_DPMS_TM"/>
</dbReference>
<evidence type="ECO:0000256" key="1">
    <source>
        <dbReference type="ARBA" id="ARBA00004141"/>
    </source>
</evidence>
<feature type="transmembrane region" description="Helical" evidence="5">
    <location>
        <begin position="298"/>
        <end position="317"/>
    </location>
</feature>
<feature type="transmembrane region" description="Helical" evidence="5">
    <location>
        <begin position="329"/>
        <end position="348"/>
    </location>
</feature>
<dbReference type="InterPro" id="IPR029044">
    <property type="entry name" value="Nucleotide-diphossugar_trans"/>
</dbReference>
<name>A0ABV1GDI8_9FIRM</name>
<evidence type="ECO:0000259" key="7">
    <source>
        <dbReference type="Pfam" id="PF04138"/>
    </source>
</evidence>
<organism evidence="8 9">
    <name type="scientific">Ruthenibacterium intestinale</name>
    <dbReference type="NCBI Taxonomy" id="3133163"/>
    <lineage>
        <taxon>Bacteria</taxon>
        <taxon>Bacillati</taxon>
        <taxon>Bacillota</taxon>
        <taxon>Clostridia</taxon>
        <taxon>Eubacteriales</taxon>
        <taxon>Oscillospiraceae</taxon>
        <taxon>Ruthenibacterium</taxon>
    </lineage>
</organism>
<feature type="domain" description="GtrA/DPMS transmembrane" evidence="7">
    <location>
        <begin position="229"/>
        <end position="348"/>
    </location>
</feature>
<keyword evidence="2 5" id="KW-0812">Transmembrane</keyword>
<sequence length="592" mass="66236">MNYQIIIPAYEPEFCLIDYVKELEAAGFSKPLIVDDGSGAAYETIFSTLKQMGCTVLTHSVNRGKGAALKTAFRYLLDAETDLPGVITVDCDGQHTVKDVTAVKVSLSAHPDTLVLGCRNFGKNTPGRSALGNRMMSWAMRVVYGIDLKDTQTGLRGLPPRYLAQIAQLKGDRYEYELNMLLFARQQALDFTVVPIDTVYFDNNSGSHFRTIRDALPILKCVFSGIVQYSTAAALSVVVDVFVYCMLVKLLLAGMPLAMRLTLAAALARTISSGVNYLCNRQLPYVQDKSFSGSLPRYYLLWLFQLAASIGGAYLLCVFAQMDEMAAKLLVDIVLAVISYQIQLHWVFARRKETMPHWNTFGRLFKRLVRLFLFRWKCEGTSPAAPVVYVVHHQNLYGPVHTVARLDKTVHVWALHVFCDRTECFHQYYHYTFTERFGWPKPCAFLAAGFLSLVVPSLLRSVGAVPVYRGSAAVRKTMRLSQELLLKGESIVICPDVDYANTGSLMGETYAGFLALDQYYRKETGHPLAFVPVHCSSAYRKICIGEPVYCTGSSRKERRKAAQILAHRVNVMACSCGDAFLRDTERQNPVLE</sequence>
<keyword evidence="3 5" id="KW-1133">Transmembrane helix</keyword>
<dbReference type="Proteomes" id="UP001477672">
    <property type="component" value="Unassembled WGS sequence"/>
</dbReference>
<reference evidence="8 9" key="1">
    <citation type="submission" date="2024-03" db="EMBL/GenBank/DDBJ databases">
        <title>Human intestinal bacterial collection.</title>
        <authorList>
            <person name="Pauvert C."/>
            <person name="Hitch T.C.A."/>
            <person name="Clavel T."/>
        </authorList>
    </citation>
    <scope>NUCLEOTIDE SEQUENCE [LARGE SCALE GENOMIC DNA]</scope>
    <source>
        <strain evidence="8 9">CLA-JM-H11</strain>
    </source>
</reference>
<evidence type="ECO:0000256" key="3">
    <source>
        <dbReference type="ARBA" id="ARBA00022989"/>
    </source>
</evidence>
<keyword evidence="9" id="KW-1185">Reference proteome</keyword>
<protein>
    <submittedName>
        <fullName evidence="8">GtrA family protein</fullName>
    </submittedName>
</protein>
<dbReference type="Pfam" id="PF00535">
    <property type="entry name" value="Glycos_transf_2"/>
    <property type="match status" value="1"/>
</dbReference>
<accession>A0ABV1GDI8</accession>
<dbReference type="PANTHER" id="PTHR48090">
    <property type="entry name" value="UNDECAPRENYL-PHOSPHATE 4-DEOXY-4-FORMAMIDO-L-ARABINOSE TRANSFERASE-RELATED"/>
    <property type="match status" value="1"/>
</dbReference>
<dbReference type="Gene3D" id="3.90.550.10">
    <property type="entry name" value="Spore Coat Polysaccharide Biosynthesis Protein SpsA, Chain A"/>
    <property type="match status" value="1"/>
</dbReference>
<dbReference type="InterPro" id="IPR050256">
    <property type="entry name" value="Glycosyltransferase_2"/>
</dbReference>
<dbReference type="Pfam" id="PF04138">
    <property type="entry name" value="GtrA_DPMS_TM"/>
    <property type="match status" value="1"/>
</dbReference>
<feature type="domain" description="Glycosyltransferase 2-like" evidence="6">
    <location>
        <begin position="5"/>
        <end position="135"/>
    </location>
</feature>
<comment type="caution">
    <text evidence="8">The sequence shown here is derived from an EMBL/GenBank/DDBJ whole genome shotgun (WGS) entry which is preliminary data.</text>
</comment>
<gene>
    <name evidence="8" type="ORF">WMO24_05105</name>
</gene>
<comment type="subcellular location">
    <subcellularLocation>
        <location evidence="1">Membrane</location>
        <topology evidence="1">Multi-pass membrane protein</topology>
    </subcellularLocation>
</comment>
<evidence type="ECO:0000259" key="6">
    <source>
        <dbReference type="Pfam" id="PF00535"/>
    </source>
</evidence>
<keyword evidence="4 5" id="KW-0472">Membrane</keyword>
<dbReference type="SUPFAM" id="SSF53448">
    <property type="entry name" value="Nucleotide-diphospho-sugar transferases"/>
    <property type="match status" value="1"/>
</dbReference>
<evidence type="ECO:0000313" key="9">
    <source>
        <dbReference type="Proteomes" id="UP001477672"/>
    </source>
</evidence>
<evidence type="ECO:0000256" key="2">
    <source>
        <dbReference type="ARBA" id="ARBA00022692"/>
    </source>
</evidence>
<proteinExistence type="predicted"/>
<evidence type="ECO:0000256" key="4">
    <source>
        <dbReference type="ARBA" id="ARBA00023136"/>
    </source>
</evidence>
<dbReference type="EMBL" id="JBBMFA010000069">
    <property type="protein sequence ID" value="MEQ2519811.1"/>
    <property type="molecule type" value="Genomic_DNA"/>
</dbReference>
<dbReference type="RefSeq" id="WP_349215246.1">
    <property type="nucleotide sequence ID" value="NZ_JBBMFA010000069.1"/>
</dbReference>
<dbReference type="CDD" id="cd04179">
    <property type="entry name" value="DPM_DPG-synthase_like"/>
    <property type="match status" value="1"/>
</dbReference>
<feature type="transmembrane region" description="Helical" evidence="5">
    <location>
        <begin position="226"/>
        <end position="245"/>
    </location>
</feature>
<dbReference type="PANTHER" id="PTHR48090:SF7">
    <property type="entry name" value="RFBJ PROTEIN"/>
    <property type="match status" value="1"/>
</dbReference>
<evidence type="ECO:0000313" key="8">
    <source>
        <dbReference type="EMBL" id="MEQ2519811.1"/>
    </source>
</evidence>
<evidence type="ECO:0000256" key="5">
    <source>
        <dbReference type="SAM" id="Phobius"/>
    </source>
</evidence>
<dbReference type="InterPro" id="IPR001173">
    <property type="entry name" value="Glyco_trans_2-like"/>
</dbReference>